<reference evidence="1 2" key="1">
    <citation type="submission" date="2020-08" db="EMBL/GenBank/DDBJ databases">
        <title>Genomic Encyclopedia of Type Strains, Phase IV (KMG-IV): sequencing the most valuable type-strain genomes for metagenomic binning, comparative biology and taxonomic classification.</title>
        <authorList>
            <person name="Goeker M."/>
        </authorList>
    </citation>
    <scope>NUCLEOTIDE SEQUENCE [LARGE SCALE GENOMIC DNA]</scope>
    <source>
        <strain evidence="1 2">DSM 28101</strain>
    </source>
</reference>
<dbReference type="Proteomes" id="UP000530571">
    <property type="component" value="Unassembled WGS sequence"/>
</dbReference>
<evidence type="ECO:0000313" key="2">
    <source>
        <dbReference type="Proteomes" id="UP000530571"/>
    </source>
</evidence>
<proteinExistence type="predicted"/>
<keyword evidence="2" id="KW-1185">Reference proteome</keyword>
<evidence type="ECO:0000313" key="1">
    <source>
        <dbReference type="EMBL" id="MBB4120734.1"/>
    </source>
</evidence>
<protein>
    <submittedName>
        <fullName evidence="1">Uncharacterized protein</fullName>
    </submittedName>
</protein>
<comment type="caution">
    <text evidence="1">The sequence shown here is derived from an EMBL/GenBank/DDBJ whole genome shotgun (WGS) entry which is preliminary data.</text>
</comment>
<name>A0A7W6KGC7_9HYPH</name>
<organism evidence="1 2">
    <name type="scientific">Martelella radicis</name>
    <dbReference type="NCBI Taxonomy" id="1397476"/>
    <lineage>
        <taxon>Bacteria</taxon>
        <taxon>Pseudomonadati</taxon>
        <taxon>Pseudomonadota</taxon>
        <taxon>Alphaproteobacteria</taxon>
        <taxon>Hyphomicrobiales</taxon>
        <taxon>Aurantimonadaceae</taxon>
        <taxon>Martelella</taxon>
    </lineage>
</organism>
<sequence>MTVKPDPFQTVSLADDTAHAEAKRRLCEWMDASDRR</sequence>
<gene>
    <name evidence="1" type="ORF">GGR30_000629</name>
</gene>
<accession>A0A7W6KGC7</accession>
<dbReference type="EMBL" id="JACIDZ010000001">
    <property type="protein sequence ID" value="MBB4120734.1"/>
    <property type="molecule type" value="Genomic_DNA"/>
</dbReference>
<dbReference type="AlphaFoldDB" id="A0A7W6KGC7"/>